<evidence type="ECO:0000313" key="3">
    <source>
        <dbReference type="Proteomes" id="UP000769157"/>
    </source>
</evidence>
<reference evidence="2" key="1">
    <citation type="journal article" date="2021" name="Open Biol.">
        <title>Shared evolutionary footprints suggest mitochondrial oxidative damage underlies multiple complex I losses in fungi.</title>
        <authorList>
            <person name="Schikora-Tamarit M.A."/>
            <person name="Marcet-Houben M."/>
            <person name="Nosek J."/>
            <person name="Gabaldon T."/>
        </authorList>
    </citation>
    <scope>NUCLEOTIDE SEQUENCE</scope>
    <source>
        <strain evidence="2">CBS6075</strain>
    </source>
</reference>
<reference evidence="2" key="2">
    <citation type="submission" date="2021-01" db="EMBL/GenBank/DDBJ databases">
        <authorList>
            <person name="Schikora-Tamarit M.A."/>
        </authorList>
    </citation>
    <scope>NUCLEOTIDE SEQUENCE</scope>
    <source>
        <strain evidence="2">CBS6075</strain>
    </source>
</reference>
<sequence length="167" mass="18135">MLVFVSTLFGLVTHSSRATSADEGVAVVLRTYHKSLALDGTAVDGFYDIDKLLFVANREVELVVVACAKVAHHVLVAVEEHHRHRVVQLVHLVEVGNLVDVAQIDNGKLADLGRNPVQQLVHQHAVAVGVAAKPDHHQTVVLGQNGLVNVPARSKVRQKYASHVFTD</sequence>
<comment type="caution">
    <text evidence="2">The sequence shown here is derived from an EMBL/GenBank/DDBJ whole genome shotgun (WGS) entry which is preliminary data.</text>
</comment>
<evidence type="ECO:0008006" key="4">
    <source>
        <dbReference type="Google" id="ProtNLM"/>
    </source>
</evidence>
<feature type="chain" id="PRO_5040500477" description="Secreted protein" evidence="1">
    <location>
        <begin position="19"/>
        <end position="167"/>
    </location>
</feature>
<name>A0A9P8NTS2_9ASCO</name>
<protein>
    <recommendedName>
        <fullName evidence="4">Secreted protein</fullName>
    </recommendedName>
</protein>
<accession>A0A9P8NTS2</accession>
<keyword evidence="3" id="KW-1185">Reference proteome</keyword>
<dbReference type="AlphaFoldDB" id="A0A9P8NTS2"/>
<gene>
    <name evidence="2" type="ORF">OGAPHI_007423</name>
</gene>
<organism evidence="2 3">
    <name type="scientific">Ogataea philodendri</name>
    <dbReference type="NCBI Taxonomy" id="1378263"/>
    <lineage>
        <taxon>Eukaryota</taxon>
        <taxon>Fungi</taxon>
        <taxon>Dikarya</taxon>
        <taxon>Ascomycota</taxon>
        <taxon>Saccharomycotina</taxon>
        <taxon>Pichiomycetes</taxon>
        <taxon>Pichiales</taxon>
        <taxon>Pichiaceae</taxon>
        <taxon>Ogataea</taxon>
    </lineage>
</organism>
<evidence type="ECO:0000313" key="2">
    <source>
        <dbReference type="EMBL" id="KAH3660218.1"/>
    </source>
</evidence>
<proteinExistence type="predicted"/>
<dbReference type="Proteomes" id="UP000769157">
    <property type="component" value="Unassembled WGS sequence"/>
</dbReference>
<dbReference type="GeneID" id="70239387"/>
<keyword evidence="1" id="KW-0732">Signal</keyword>
<dbReference type="RefSeq" id="XP_046057929.1">
    <property type="nucleotide sequence ID" value="XM_046208818.1"/>
</dbReference>
<dbReference type="EMBL" id="JAEUBE010000511">
    <property type="protein sequence ID" value="KAH3660218.1"/>
    <property type="molecule type" value="Genomic_DNA"/>
</dbReference>
<feature type="signal peptide" evidence="1">
    <location>
        <begin position="1"/>
        <end position="18"/>
    </location>
</feature>
<evidence type="ECO:0000256" key="1">
    <source>
        <dbReference type="SAM" id="SignalP"/>
    </source>
</evidence>